<evidence type="ECO:0000256" key="2">
    <source>
        <dbReference type="ARBA" id="ARBA00010515"/>
    </source>
</evidence>
<dbReference type="PANTHER" id="PTHR11559">
    <property type="entry name" value="CARBOXYLESTERASE"/>
    <property type="match status" value="1"/>
</dbReference>
<keyword evidence="5" id="KW-0732">Signal</keyword>
<dbReference type="PROSITE" id="PS01173">
    <property type="entry name" value="LIPASE_GDXG_HIS"/>
    <property type="match status" value="1"/>
</dbReference>
<dbReference type="WBParaSite" id="MBELARI_LOCUS2840">
    <property type="protein sequence ID" value="MBELARI_LOCUS2840"/>
    <property type="gene ID" value="MBELARI_LOCUS2840"/>
</dbReference>
<evidence type="ECO:0000256" key="4">
    <source>
        <dbReference type="ARBA" id="ARBA00022801"/>
    </source>
</evidence>
<evidence type="ECO:0000256" key="1">
    <source>
        <dbReference type="ARBA" id="ARBA00005964"/>
    </source>
</evidence>
<evidence type="ECO:0000313" key="8">
    <source>
        <dbReference type="WBParaSite" id="MBELARI_LOCUS2840"/>
    </source>
</evidence>
<feature type="domain" description="Carboxylesterase type B" evidence="6">
    <location>
        <begin position="23"/>
        <end position="135"/>
    </location>
</feature>
<accession>A0AAF3F7F6</accession>
<dbReference type="SUPFAM" id="SSF53474">
    <property type="entry name" value="alpha/beta-Hydrolases"/>
    <property type="match status" value="1"/>
</dbReference>
<dbReference type="Proteomes" id="UP000887575">
    <property type="component" value="Unassembled WGS sequence"/>
</dbReference>
<dbReference type="InterPro" id="IPR002168">
    <property type="entry name" value="Lipase_GDXG_HIS_AS"/>
</dbReference>
<comment type="similarity">
    <text evidence="2">Belongs to the 'GDXG' lipolytic enzyme family.</text>
</comment>
<dbReference type="InterPro" id="IPR019826">
    <property type="entry name" value="Carboxylesterase_B_AS"/>
</dbReference>
<dbReference type="InterPro" id="IPR002018">
    <property type="entry name" value="CarbesteraseB"/>
</dbReference>
<name>A0AAF3F7F6_9BILA</name>
<feature type="domain" description="Carboxylesterase type B" evidence="6">
    <location>
        <begin position="148"/>
        <end position="495"/>
    </location>
</feature>
<evidence type="ECO:0000256" key="3">
    <source>
        <dbReference type="ARBA" id="ARBA00022487"/>
    </source>
</evidence>
<protein>
    <recommendedName>
        <fullName evidence="5">Carboxylic ester hydrolase</fullName>
        <ecNumber evidence="5">3.1.1.-</ecNumber>
    </recommendedName>
</protein>
<dbReference type="PROSITE" id="PS00122">
    <property type="entry name" value="CARBOXYLESTERASE_B_1"/>
    <property type="match status" value="1"/>
</dbReference>
<dbReference type="Pfam" id="PF00135">
    <property type="entry name" value="COesterase"/>
    <property type="match status" value="2"/>
</dbReference>
<feature type="chain" id="PRO_5041776561" description="Carboxylic ester hydrolase" evidence="5">
    <location>
        <begin position="22"/>
        <end position="514"/>
    </location>
</feature>
<feature type="signal peptide" evidence="5">
    <location>
        <begin position="1"/>
        <end position="21"/>
    </location>
</feature>
<keyword evidence="3" id="KW-0719">Serine esterase</keyword>
<dbReference type="AlphaFoldDB" id="A0AAF3F7F6"/>
<keyword evidence="7" id="KW-1185">Reference proteome</keyword>
<reference evidence="8" key="1">
    <citation type="submission" date="2024-02" db="UniProtKB">
        <authorList>
            <consortium name="WormBaseParasite"/>
        </authorList>
    </citation>
    <scope>IDENTIFICATION</scope>
</reference>
<sequence>MILQKLFSILFSSLFPTFIIGDQPLVITKYGAVLGTFQQVSDGTLVNEFLGIPFAQPPIGNLRFEKPKPPITWTRPMNTTIFSKGCTPCKKDNTYYSEDCLYLNVWSNDLAGLQPVIVFIHGGAFMEGNAYTHPAKQWREIFARRGVVAENIGKFGGDSKRVTIYGESAGSMSVADHTISPQSKGLFANVIEMSGSNMASFGRGLNTVSFSQGYVQALGCANASDYKVCLQSKSANDFLNVKYGYGDICGLSGLNWLGFGPMLDGEFLPTNIQEAMRNADKIPTIMGINQKEGRAFTLQDDSLPMSLPASEWGLATSASMKNYVQNWMVNIGYTPQEKENALNEIFAFFSENKTNDTDHYFWIEQYVLTYSDFIMNIPIVREAVEKTKAGVPVYAFLFEMSNPAQWPTNYPVQGSTHAGEYPWILEMHLNFNYTQADITVKTLIQELFIQFCKTGNPSIPSMHWNPFTVQNFDYLSVNPQTQMKTGWFMKNYKFWTETMAKYSYDYISQSNWIY</sequence>
<evidence type="ECO:0000256" key="5">
    <source>
        <dbReference type="RuleBase" id="RU361235"/>
    </source>
</evidence>
<dbReference type="InterPro" id="IPR050309">
    <property type="entry name" value="Type-B_Carboxylest/Lipase"/>
</dbReference>
<organism evidence="7 8">
    <name type="scientific">Mesorhabditis belari</name>
    <dbReference type="NCBI Taxonomy" id="2138241"/>
    <lineage>
        <taxon>Eukaryota</taxon>
        <taxon>Metazoa</taxon>
        <taxon>Ecdysozoa</taxon>
        <taxon>Nematoda</taxon>
        <taxon>Chromadorea</taxon>
        <taxon>Rhabditida</taxon>
        <taxon>Rhabditina</taxon>
        <taxon>Rhabditomorpha</taxon>
        <taxon>Rhabditoidea</taxon>
        <taxon>Rhabditidae</taxon>
        <taxon>Mesorhabditinae</taxon>
        <taxon>Mesorhabditis</taxon>
    </lineage>
</organism>
<keyword evidence="4 5" id="KW-0378">Hydrolase</keyword>
<evidence type="ECO:0000313" key="7">
    <source>
        <dbReference type="Proteomes" id="UP000887575"/>
    </source>
</evidence>
<dbReference type="Gene3D" id="3.40.50.1820">
    <property type="entry name" value="alpha/beta hydrolase"/>
    <property type="match status" value="2"/>
</dbReference>
<evidence type="ECO:0000259" key="6">
    <source>
        <dbReference type="Pfam" id="PF00135"/>
    </source>
</evidence>
<proteinExistence type="inferred from homology"/>
<comment type="similarity">
    <text evidence="1 5">Belongs to the type-B carboxylesterase/lipase family.</text>
</comment>
<dbReference type="GO" id="GO:0052689">
    <property type="term" value="F:carboxylic ester hydrolase activity"/>
    <property type="evidence" value="ECO:0007669"/>
    <property type="project" value="UniProtKB-KW"/>
</dbReference>
<dbReference type="InterPro" id="IPR029058">
    <property type="entry name" value="AB_hydrolase_fold"/>
</dbReference>
<dbReference type="EC" id="3.1.1.-" evidence="5"/>